<feature type="region of interest" description="Disordered" evidence="1">
    <location>
        <begin position="48"/>
        <end position="74"/>
    </location>
</feature>
<dbReference type="AlphaFoldDB" id="A0A401RI69"/>
<name>A0A401RI69_CHIPU</name>
<evidence type="ECO:0000313" key="3">
    <source>
        <dbReference type="Proteomes" id="UP000287033"/>
    </source>
</evidence>
<accession>A0A401RI69</accession>
<dbReference type="Proteomes" id="UP000287033">
    <property type="component" value="Unassembled WGS sequence"/>
</dbReference>
<protein>
    <submittedName>
        <fullName evidence="2">Uncharacterized protein</fullName>
    </submittedName>
</protein>
<proteinExistence type="predicted"/>
<evidence type="ECO:0000256" key="1">
    <source>
        <dbReference type="SAM" id="MobiDB-lite"/>
    </source>
</evidence>
<feature type="compositionally biased region" description="Basic and acidic residues" evidence="1">
    <location>
        <begin position="48"/>
        <end position="65"/>
    </location>
</feature>
<dbReference type="EMBL" id="BEZZ01008364">
    <property type="protein sequence ID" value="GCC17810.1"/>
    <property type="molecule type" value="Genomic_DNA"/>
</dbReference>
<keyword evidence="3" id="KW-1185">Reference proteome</keyword>
<sequence>MGLAPHWATATSVPDVPHTHWSLRTSVSFRGGRRGETWRPLVMRERVGTNGRRATEGGRANDRHWPGSGCRRTSQWVAGRTNGEAGGFGPALALARRSLVGARVRLGKGTNRLGEWGGIRPTPGA</sequence>
<evidence type="ECO:0000313" key="2">
    <source>
        <dbReference type="EMBL" id="GCC17810.1"/>
    </source>
</evidence>
<comment type="caution">
    <text evidence="2">The sequence shown here is derived from an EMBL/GenBank/DDBJ whole genome shotgun (WGS) entry which is preliminary data.</text>
</comment>
<gene>
    <name evidence="2" type="ORF">chiPu_0022500</name>
</gene>
<organism evidence="2 3">
    <name type="scientific">Chiloscyllium punctatum</name>
    <name type="common">Brownbanded bambooshark</name>
    <name type="synonym">Hemiscyllium punctatum</name>
    <dbReference type="NCBI Taxonomy" id="137246"/>
    <lineage>
        <taxon>Eukaryota</taxon>
        <taxon>Metazoa</taxon>
        <taxon>Chordata</taxon>
        <taxon>Craniata</taxon>
        <taxon>Vertebrata</taxon>
        <taxon>Chondrichthyes</taxon>
        <taxon>Elasmobranchii</taxon>
        <taxon>Galeomorphii</taxon>
        <taxon>Galeoidea</taxon>
        <taxon>Orectolobiformes</taxon>
        <taxon>Hemiscylliidae</taxon>
        <taxon>Chiloscyllium</taxon>
    </lineage>
</organism>
<reference evidence="2 3" key="1">
    <citation type="journal article" date="2018" name="Nat. Ecol. Evol.">
        <title>Shark genomes provide insights into elasmobranch evolution and the origin of vertebrates.</title>
        <authorList>
            <person name="Hara Y"/>
            <person name="Yamaguchi K"/>
            <person name="Onimaru K"/>
            <person name="Kadota M"/>
            <person name="Koyanagi M"/>
            <person name="Keeley SD"/>
            <person name="Tatsumi K"/>
            <person name="Tanaka K"/>
            <person name="Motone F"/>
            <person name="Kageyama Y"/>
            <person name="Nozu R"/>
            <person name="Adachi N"/>
            <person name="Nishimura O"/>
            <person name="Nakagawa R"/>
            <person name="Tanegashima C"/>
            <person name="Kiyatake I"/>
            <person name="Matsumoto R"/>
            <person name="Murakumo K"/>
            <person name="Nishida K"/>
            <person name="Terakita A"/>
            <person name="Kuratani S"/>
            <person name="Sato K"/>
            <person name="Hyodo S Kuraku.S."/>
        </authorList>
    </citation>
    <scope>NUCLEOTIDE SEQUENCE [LARGE SCALE GENOMIC DNA]</scope>
</reference>